<dbReference type="InterPro" id="IPR016163">
    <property type="entry name" value="Ald_DH_C"/>
</dbReference>
<dbReference type="Gene3D" id="3.40.605.10">
    <property type="entry name" value="Aldehyde Dehydrogenase, Chain A, domain 1"/>
    <property type="match status" value="1"/>
</dbReference>
<feature type="active site" evidence="3">
    <location>
        <position position="257"/>
    </location>
</feature>
<dbReference type="EMBL" id="CP053564">
    <property type="protein sequence ID" value="QJY46595.1"/>
    <property type="molecule type" value="Genomic_DNA"/>
</dbReference>
<dbReference type="KEGG" id="pbro:HOP40_12855"/>
<sequence>MATWEYSPAPESAALAQLRPSYRPFVDGAFVDGGGEPLKTVNPATEEVLAEVGTASAQDVDTAVAAARRAQETTWGPMRGAERAKYLFRIARIVAERSRELAVLETLDNGKPIRESRDIDVPTASAHLFHHAGWADKLGYAGLGPDPRPVGVVGAVIPWNFPLLMATWKIAPALACGNTVVLKPAETTPLTALVLAEIAAEAGLPAGVLNVLPGAGDVGAALVGHEGLDKVAFTGSTDVGKQIQQRLAGTGRRLTLELGGKAANIVYDDAPIDQAVEGVVDGIFFNQGHVCCAGSRLLVQESIAEEFSELLLRRIETLRVGDPLDKNTDVGAINSRAQLDRIVDLAAAGDAEGAQRWTSSCPLPERGLFFPPTVFSGVEQTMRVAREEIFGPVLSVLTFRTPEEAVAKANNTPYGLSAGIWTEKGAKAMWTAQRLRAGVVWTNTFNRFDPTSPFGGYRESGFGREGGRIGLEAYLDA</sequence>
<feature type="domain" description="Aldehyde dehydrogenase" evidence="5">
    <location>
        <begin position="31"/>
        <end position="476"/>
    </location>
</feature>
<proteinExistence type="inferred from homology"/>
<dbReference type="InterPro" id="IPR016161">
    <property type="entry name" value="Ald_DH/histidinol_DH"/>
</dbReference>
<evidence type="ECO:0000256" key="1">
    <source>
        <dbReference type="ARBA" id="ARBA00009986"/>
    </source>
</evidence>
<dbReference type="PROSITE" id="PS00687">
    <property type="entry name" value="ALDEHYDE_DEHYDR_GLU"/>
    <property type="match status" value="1"/>
</dbReference>
<evidence type="ECO:0000259" key="5">
    <source>
        <dbReference type="Pfam" id="PF00171"/>
    </source>
</evidence>
<gene>
    <name evidence="6" type="ORF">HOP40_12855</name>
</gene>
<keyword evidence="7" id="KW-1185">Reference proteome</keyword>
<evidence type="ECO:0000256" key="4">
    <source>
        <dbReference type="RuleBase" id="RU003345"/>
    </source>
</evidence>
<dbReference type="PANTHER" id="PTHR11699">
    <property type="entry name" value="ALDEHYDE DEHYDROGENASE-RELATED"/>
    <property type="match status" value="1"/>
</dbReference>
<evidence type="ECO:0000313" key="6">
    <source>
        <dbReference type="EMBL" id="QJY46595.1"/>
    </source>
</evidence>
<dbReference type="Pfam" id="PF00171">
    <property type="entry name" value="Aldedh"/>
    <property type="match status" value="1"/>
</dbReference>
<dbReference type="FunFam" id="3.40.605.10:FF:000007">
    <property type="entry name" value="NAD/NADP-dependent betaine aldehyde dehydrogenase"/>
    <property type="match status" value="1"/>
</dbReference>
<organism evidence="6 7">
    <name type="scientific">Pseudonocardia broussonetiae</name>
    <dbReference type="NCBI Taxonomy" id="2736640"/>
    <lineage>
        <taxon>Bacteria</taxon>
        <taxon>Bacillati</taxon>
        <taxon>Actinomycetota</taxon>
        <taxon>Actinomycetes</taxon>
        <taxon>Pseudonocardiales</taxon>
        <taxon>Pseudonocardiaceae</taxon>
        <taxon>Pseudonocardia</taxon>
    </lineage>
</organism>
<dbReference type="Gene3D" id="3.40.309.10">
    <property type="entry name" value="Aldehyde Dehydrogenase, Chain A, domain 2"/>
    <property type="match status" value="1"/>
</dbReference>
<comment type="similarity">
    <text evidence="1 4">Belongs to the aldehyde dehydrogenase family.</text>
</comment>
<dbReference type="SUPFAM" id="SSF53720">
    <property type="entry name" value="ALDH-like"/>
    <property type="match status" value="1"/>
</dbReference>
<evidence type="ECO:0000256" key="3">
    <source>
        <dbReference type="PROSITE-ProRule" id="PRU10007"/>
    </source>
</evidence>
<dbReference type="Proteomes" id="UP000505377">
    <property type="component" value="Chromosome"/>
</dbReference>
<name>A0A6M6JHD3_9PSEU</name>
<dbReference type="AlphaFoldDB" id="A0A6M6JHD3"/>
<reference evidence="6 7" key="1">
    <citation type="submission" date="2020-05" db="EMBL/GenBank/DDBJ databases">
        <authorList>
            <person name="Mo P."/>
        </authorList>
    </citation>
    <scope>NUCLEOTIDE SEQUENCE [LARGE SCALE GENOMIC DNA]</scope>
    <source>
        <strain evidence="6 7">Gen01</strain>
    </source>
</reference>
<protein>
    <submittedName>
        <fullName evidence="6">Aldehyde dehydrogenase family protein</fullName>
    </submittedName>
</protein>
<dbReference type="FunFam" id="3.40.309.10:FF:000012">
    <property type="entry name" value="Betaine aldehyde dehydrogenase"/>
    <property type="match status" value="1"/>
</dbReference>
<dbReference type="RefSeq" id="WP_172158080.1">
    <property type="nucleotide sequence ID" value="NZ_CP053564.1"/>
</dbReference>
<dbReference type="InterPro" id="IPR029510">
    <property type="entry name" value="Ald_DH_CS_GLU"/>
</dbReference>
<accession>A0A6M6JHD3</accession>
<dbReference type="InterPro" id="IPR016162">
    <property type="entry name" value="Ald_DH_N"/>
</dbReference>
<keyword evidence="2 4" id="KW-0560">Oxidoreductase</keyword>
<dbReference type="InterPro" id="IPR015590">
    <property type="entry name" value="Aldehyde_DH_dom"/>
</dbReference>
<evidence type="ECO:0000256" key="2">
    <source>
        <dbReference type="ARBA" id="ARBA00023002"/>
    </source>
</evidence>
<evidence type="ECO:0000313" key="7">
    <source>
        <dbReference type="Proteomes" id="UP000505377"/>
    </source>
</evidence>
<dbReference type="GO" id="GO:0016620">
    <property type="term" value="F:oxidoreductase activity, acting on the aldehyde or oxo group of donors, NAD or NADP as acceptor"/>
    <property type="evidence" value="ECO:0007669"/>
    <property type="project" value="InterPro"/>
</dbReference>